<dbReference type="GO" id="GO:0005737">
    <property type="term" value="C:cytoplasm"/>
    <property type="evidence" value="ECO:0007669"/>
    <property type="project" value="TreeGrafter"/>
</dbReference>
<keyword evidence="2 3" id="KW-0040">ANK repeat</keyword>
<dbReference type="AlphaFoldDB" id="A0A8C4NEP6"/>
<dbReference type="PANTHER" id="PTHR24179:SF29">
    <property type="entry name" value="LD46604P"/>
    <property type="match status" value="1"/>
</dbReference>
<dbReference type="InterPro" id="IPR036770">
    <property type="entry name" value="Ankyrin_rpt-contain_sf"/>
</dbReference>
<evidence type="ECO:0000256" key="2">
    <source>
        <dbReference type="ARBA" id="ARBA00023043"/>
    </source>
</evidence>
<feature type="repeat" description="ANK" evidence="3">
    <location>
        <begin position="265"/>
        <end position="297"/>
    </location>
</feature>
<evidence type="ECO:0000256" key="1">
    <source>
        <dbReference type="ARBA" id="ARBA00022737"/>
    </source>
</evidence>
<accession>A0A8C4NEP6</accession>
<sequence>MAEHGELLAEIPLLLRLPPGKRRAQAIERRRLQLQRWNDWDHELAFEKDACIVDPQSATNLRDGPALCVRFSSAECLVEATARGNTAEVLKLLDNGVDAHQQNAQGLTMLHQACLSGSKELVEDLLDTGADIDVRDSGQWTPLHVAAASGHTGVVFLLVERGAQLLAVSSEDELAIDVCSVENTRLGLLHLMKEHGVTEEDKELARCKRKEMIVQKLEEIIDSGENLKSDSQCATLLHVTACYGLLSLTQLLLEKGDDPNAADEDGWAPLHAAAYWGQDDVAGLLLKNGADWECKTNLWETPLDLCPDDKSRRRFLNLHSNEMDKNGPQHLVKRSTWRGSKGKISSFGRVEVDGQAARCLPGEGFNWKFTQEGLPGDDGVVSSKNSDSWPLHNKDRRQSDGLLNIPSAVKCKRRFSISEPMSDFLKKILLNAEMNTSPTLVKSVAISNEAFTEAPEENQNCDLNDMEKANDPVTVQSTMECELHSGKINGVITQELKPTLPSSTNDGTPESDSESLDKISNNKSENVGDCICCYCCTCKVM</sequence>
<organism evidence="5 6">
    <name type="scientific">Eptatretus burgeri</name>
    <name type="common">Inshore hagfish</name>
    <dbReference type="NCBI Taxonomy" id="7764"/>
    <lineage>
        <taxon>Eukaryota</taxon>
        <taxon>Metazoa</taxon>
        <taxon>Chordata</taxon>
        <taxon>Craniata</taxon>
        <taxon>Vertebrata</taxon>
        <taxon>Cyclostomata</taxon>
        <taxon>Myxini</taxon>
        <taxon>Myxiniformes</taxon>
        <taxon>Myxinidae</taxon>
        <taxon>Eptatretinae</taxon>
        <taxon>Eptatretus</taxon>
    </lineage>
</organism>
<dbReference type="PANTHER" id="PTHR24179">
    <property type="entry name" value="PROTEIN PHOSPHATASE 1 REGULATORY SUBUNIT 12"/>
    <property type="match status" value="1"/>
</dbReference>
<dbReference type="Pfam" id="PF12796">
    <property type="entry name" value="Ank_2"/>
    <property type="match status" value="2"/>
</dbReference>
<reference evidence="5" key="2">
    <citation type="submission" date="2025-09" db="UniProtKB">
        <authorList>
            <consortium name="Ensembl"/>
        </authorList>
    </citation>
    <scope>IDENTIFICATION</scope>
</reference>
<evidence type="ECO:0000256" key="4">
    <source>
        <dbReference type="SAM" id="MobiDB-lite"/>
    </source>
</evidence>
<feature type="region of interest" description="Disordered" evidence="4">
    <location>
        <begin position="497"/>
        <end position="520"/>
    </location>
</feature>
<dbReference type="SMART" id="SM00248">
    <property type="entry name" value="ANK"/>
    <property type="match status" value="4"/>
</dbReference>
<feature type="repeat" description="ANK" evidence="3">
    <location>
        <begin position="105"/>
        <end position="137"/>
    </location>
</feature>
<keyword evidence="6" id="KW-1185">Reference proteome</keyword>
<dbReference type="PROSITE" id="PS50297">
    <property type="entry name" value="ANK_REP_REGION"/>
    <property type="match status" value="3"/>
</dbReference>
<name>A0A8C4NEP6_EPTBU</name>
<dbReference type="GO" id="GO:0004857">
    <property type="term" value="F:enzyme inhibitor activity"/>
    <property type="evidence" value="ECO:0007669"/>
    <property type="project" value="TreeGrafter"/>
</dbReference>
<dbReference type="GeneTree" id="ENSGT00940000154090"/>
<dbReference type="SUPFAM" id="SSF48403">
    <property type="entry name" value="Ankyrin repeat"/>
    <property type="match status" value="1"/>
</dbReference>
<evidence type="ECO:0000256" key="3">
    <source>
        <dbReference type="PROSITE-ProRule" id="PRU00023"/>
    </source>
</evidence>
<proteinExistence type="predicted"/>
<reference evidence="5" key="1">
    <citation type="submission" date="2025-08" db="UniProtKB">
        <authorList>
            <consortium name="Ensembl"/>
        </authorList>
    </citation>
    <scope>IDENTIFICATION</scope>
</reference>
<dbReference type="InterPro" id="IPR002110">
    <property type="entry name" value="Ankyrin_rpt"/>
</dbReference>
<feature type="repeat" description="ANK" evidence="3">
    <location>
        <begin position="138"/>
        <end position="170"/>
    </location>
</feature>
<feature type="region of interest" description="Disordered" evidence="4">
    <location>
        <begin position="376"/>
        <end position="397"/>
    </location>
</feature>
<dbReference type="Ensembl" id="ENSEBUT00000007075.1">
    <property type="protein sequence ID" value="ENSEBUP00000006616.1"/>
    <property type="gene ID" value="ENSEBUG00000004374.1"/>
</dbReference>
<keyword evidence="1" id="KW-0677">Repeat</keyword>
<dbReference type="PRINTS" id="PR01415">
    <property type="entry name" value="ANKYRIN"/>
</dbReference>
<dbReference type="Gene3D" id="1.25.40.20">
    <property type="entry name" value="Ankyrin repeat-containing domain"/>
    <property type="match status" value="2"/>
</dbReference>
<feature type="repeat" description="ANK" evidence="3">
    <location>
        <begin position="232"/>
        <end position="264"/>
    </location>
</feature>
<protein>
    <submittedName>
        <fullName evidence="5">Uncharacterized protein</fullName>
    </submittedName>
</protein>
<evidence type="ECO:0000313" key="5">
    <source>
        <dbReference type="Ensembl" id="ENSEBUP00000006616.1"/>
    </source>
</evidence>
<evidence type="ECO:0000313" key="6">
    <source>
        <dbReference type="Proteomes" id="UP000694388"/>
    </source>
</evidence>
<dbReference type="InterPro" id="IPR051226">
    <property type="entry name" value="PP1_Regulatory_Subunit"/>
</dbReference>
<dbReference type="GO" id="GO:0017020">
    <property type="term" value="F:myosin phosphatase regulator activity"/>
    <property type="evidence" value="ECO:0007669"/>
    <property type="project" value="TreeGrafter"/>
</dbReference>
<dbReference type="Proteomes" id="UP000694388">
    <property type="component" value="Unplaced"/>
</dbReference>
<dbReference type="PROSITE" id="PS50088">
    <property type="entry name" value="ANK_REPEAT"/>
    <property type="match status" value="4"/>
</dbReference>